<accession>M0CQJ4</accession>
<proteinExistence type="predicted"/>
<dbReference type="AlphaFoldDB" id="M0CQJ4"/>
<dbReference type="RefSeq" id="WP_006884028.1">
    <property type="nucleotide sequence ID" value="NZ_AOIU01000028.1"/>
</dbReference>
<keyword evidence="3" id="KW-1185">Reference proteome</keyword>
<organism evidence="2 3">
    <name type="scientific">Halosimplex carlsbadense 2-9-1</name>
    <dbReference type="NCBI Taxonomy" id="797114"/>
    <lineage>
        <taxon>Archaea</taxon>
        <taxon>Methanobacteriati</taxon>
        <taxon>Methanobacteriota</taxon>
        <taxon>Stenosarchaea group</taxon>
        <taxon>Halobacteria</taxon>
        <taxon>Halobacteriales</taxon>
        <taxon>Haloarculaceae</taxon>
        <taxon>Halosimplex</taxon>
    </lineage>
</organism>
<dbReference type="NCBIfam" id="TIGR04354">
    <property type="entry name" value="amphi-Trp"/>
    <property type="match status" value="1"/>
</dbReference>
<evidence type="ECO:0000313" key="2">
    <source>
        <dbReference type="EMBL" id="ELZ24913.1"/>
    </source>
</evidence>
<comment type="caution">
    <text evidence="2">The sequence shown here is derived from an EMBL/GenBank/DDBJ whole genome shotgun (WGS) entry which is preliminary data.</text>
</comment>
<sequence length="92" mass="10243">MVETVLFEDERRLTRTDVASYLRTIADRLETGEPLTLETGADSVTVDVPREVDFEVKVEREGPADGVGELGLELELEWDEDAEMSGDSLSIQ</sequence>
<gene>
    <name evidence="2" type="ORF">C475_11770</name>
</gene>
<dbReference type="Pfam" id="PF20068">
    <property type="entry name" value="Amphi-Trp"/>
    <property type="match status" value="1"/>
</dbReference>
<evidence type="ECO:0000313" key="3">
    <source>
        <dbReference type="Proteomes" id="UP000011626"/>
    </source>
</evidence>
<evidence type="ECO:0000259" key="1">
    <source>
        <dbReference type="Pfam" id="PF20068"/>
    </source>
</evidence>
<name>M0CQJ4_9EURY</name>
<dbReference type="OrthoDB" id="194858at2157"/>
<dbReference type="eggNOG" id="arCOG04789">
    <property type="taxonomic scope" value="Archaea"/>
</dbReference>
<feature type="domain" description="Amphi-Trp" evidence="1">
    <location>
        <begin position="1"/>
        <end position="91"/>
    </location>
</feature>
<dbReference type="InterPro" id="IPR027598">
    <property type="entry name" value="Amphi-Trp_dom"/>
</dbReference>
<dbReference type="STRING" id="797114.C475_11770"/>
<protein>
    <recommendedName>
        <fullName evidence="1">Amphi-Trp domain-containing protein</fullName>
    </recommendedName>
</protein>
<reference evidence="2 3" key="1">
    <citation type="journal article" date="2014" name="PLoS Genet.">
        <title>Phylogenetically driven sequencing of extremely halophilic archaea reveals strategies for static and dynamic osmo-response.</title>
        <authorList>
            <person name="Becker E.A."/>
            <person name="Seitzer P.M."/>
            <person name="Tritt A."/>
            <person name="Larsen D."/>
            <person name="Krusor M."/>
            <person name="Yao A.I."/>
            <person name="Wu D."/>
            <person name="Madern D."/>
            <person name="Eisen J.A."/>
            <person name="Darling A.E."/>
            <person name="Facciotti M.T."/>
        </authorList>
    </citation>
    <scope>NUCLEOTIDE SEQUENCE [LARGE SCALE GENOMIC DNA]</scope>
    <source>
        <strain evidence="2 3">2-9-1</strain>
    </source>
</reference>
<dbReference type="EMBL" id="AOIU01000028">
    <property type="protein sequence ID" value="ELZ24913.1"/>
    <property type="molecule type" value="Genomic_DNA"/>
</dbReference>
<dbReference type="Proteomes" id="UP000011626">
    <property type="component" value="Unassembled WGS sequence"/>
</dbReference>